<sequence>MKNRRERTSASTSSLSRPAGRALRVSSVTGPFSVATVPLPSGARPWMSTGKSRHPHNLHPHNLTRQCPHTQPQSFSRRAARSAGAGPGPGPWIPPGVVRADRP</sequence>
<organism evidence="2 3">
    <name type="scientific">Streptomyces thermoalcalitolerans</name>
    <dbReference type="NCBI Taxonomy" id="65605"/>
    <lineage>
        <taxon>Bacteria</taxon>
        <taxon>Bacillati</taxon>
        <taxon>Actinomycetota</taxon>
        <taxon>Actinomycetes</taxon>
        <taxon>Kitasatosporales</taxon>
        <taxon>Streptomycetaceae</taxon>
        <taxon>Streptomyces</taxon>
    </lineage>
</organism>
<comment type="caution">
    <text evidence="2">The sequence shown here is derived from an EMBL/GenBank/DDBJ whole genome shotgun (WGS) entry which is preliminary data.</text>
</comment>
<accession>A0ABN1NQ86</accession>
<gene>
    <name evidence="2" type="ORF">GCM10009549_27490</name>
</gene>
<feature type="region of interest" description="Disordered" evidence="1">
    <location>
        <begin position="38"/>
        <end position="103"/>
    </location>
</feature>
<keyword evidence="3" id="KW-1185">Reference proteome</keyword>
<dbReference type="EMBL" id="BAAAHG010000018">
    <property type="protein sequence ID" value="GAA0913802.1"/>
    <property type="molecule type" value="Genomic_DNA"/>
</dbReference>
<name>A0ABN1NQ86_9ACTN</name>
<feature type="region of interest" description="Disordered" evidence="1">
    <location>
        <begin position="1"/>
        <end position="22"/>
    </location>
</feature>
<protein>
    <submittedName>
        <fullName evidence="2">Uncharacterized protein</fullName>
    </submittedName>
</protein>
<evidence type="ECO:0000313" key="3">
    <source>
        <dbReference type="Proteomes" id="UP001501005"/>
    </source>
</evidence>
<evidence type="ECO:0000313" key="2">
    <source>
        <dbReference type="EMBL" id="GAA0913802.1"/>
    </source>
</evidence>
<evidence type="ECO:0000256" key="1">
    <source>
        <dbReference type="SAM" id="MobiDB-lite"/>
    </source>
</evidence>
<feature type="compositionally biased region" description="Polar residues" evidence="1">
    <location>
        <begin position="63"/>
        <end position="75"/>
    </location>
</feature>
<reference evidence="2 3" key="1">
    <citation type="journal article" date="2019" name="Int. J. Syst. Evol. Microbiol.">
        <title>The Global Catalogue of Microorganisms (GCM) 10K type strain sequencing project: providing services to taxonomists for standard genome sequencing and annotation.</title>
        <authorList>
            <consortium name="The Broad Institute Genomics Platform"/>
            <consortium name="The Broad Institute Genome Sequencing Center for Infectious Disease"/>
            <person name="Wu L."/>
            <person name="Ma J."/>
        </authorList>
    </citation>
    <scope>NUCLEOTIDE SEQUENCE [LARGE SCALE GENOMIC DNA]</scope>
    <source>
        <strain evidence="2 3">JCM 10673</strain>
    </source>
</reference>
<proteinExistence type="predicted"/>
<dbReference type="Proteomes" id="UP001501005">
    <property type="component" value="Unassembled WGS sequence"/>
</dbReference>